<evidence type="ECO:0000313" key="4">
    <source>
        <dbReference type="EMBL" id="VTP02095.1"/>
    </source>
</evidence>
<dbReference type="InterPro" id="IPR006016">
    <property type="entry name" value="UspA"/>
</dbReference>
<evidence type="ECO:0000313" key="5">
    <source>
        <dbReference type="Proteomes" id="UP000516380"/>
    </source>
</evidence>
<dbReference type="EMBL" id="LR589321">
    <property type="protein sequence ID" value="VTP02095.1"/>
    <property type="molecule type" value="Genomic_DNA"/>
</dbReference>
<dbReference type="RefSeq" id="WP_036393146.1">
    <property type="nucleotide sequence ID" value="NZ_BLYZ01000002.1"/>
</dbReference>
<dbReference type="GeneID" id="29698695"/>
<dbReference type="Pfam" id="PF00582">
    <property type="entry name" value="Usp"/>
    <property type="match status" value="2"/>
</dbReference>
<dbReference type="CDD" id="cd00293">
    <property type="entry name" value="USP-like"/>
    <property type="match status" value="2"/>
</dbReference>
<dbReference type="EMBL" id="AP023343">
    <property type="protein sequence ID" value="BCI87573.1"/>
    <property type="molecule type" value="Genomic_DNA"/>
</dbReference>
<dbReference type="InterPro" id="IPR006015">
    <property type="entry name" value="Universal_stress_UspA"/>
</dbReference>
<feature type="domain" description="UspA" evidence="2">
    <location>
        <begin position="139"/>
        <end position="278"/>
    </location>
</feature>
<evidence type="ECO:0000313" key="3">
    <source>
        <dbReference type="EMBL" id="BCI87573.1"/>
    </source>
</evidence>
<keyword evidence="5" id="KW-1185">Reference proteome</keyword>
<dbReference type="InterPro" id="IPR014729">
    <property type="entry name" value="Rossmann-like_a/b/a_fold"/>
</dbReference>
<organism evidence="4">
    <name type="scientific">Mycobacterium kansasii</name>
    <dbReference type="NCBI Taxonomy" id="1768"/>
    <lineage>
        <taxon>Bacteria</taxon>
        <taxon>Bacillati</taxon>
        <taxon>Actinomycetota</taxon>
        <taxon>Actinomycetes</taxon>
        <taxon>Mycobacteriales</taxon>
        <taxon>Mycobacteriaceae</taxon>
        <taxon>Mycobacterium</taxon>
    </lineage>
</organism>
<dbReference type="SUPFAM" id="SSF52402">
    <property type="entry name" value="Adenine nucleotide alpha hydrolases-like"/>
    <property type="match status" value="2"/>
</dbReference>
<dbReference type="PRINTS" id="PR01438">
    <property type="entry name" value="UNVRSLSTRESS"/>
</dbReference>
<evidence type="ECO:0000259" key="2">
    <source>
        <dbReference type="Pfam" id="PF00582"/>
    </source>
</evidence>
<reference evidence="3 5" key="2">
    <citation type="submission" date="2020-07" db="EMBL/GenBank/DDBJ databases">
        <title>Mycobacterium kansasii (former subtype) with zoonotic potential isolated from diseased indoor pet cat, Japan.</title>
        <authorList>
            <person name="Fukano H."/>
            <person name="Terazono T."/>
            <person name="Hoshino Y."/>
        </authorList>
    </citation>
    <scope>NUCLEOTIDE SEQUENCE [LARGE SCALE GENOMIC DNA]</scope>
    <source>
        <strain evidence="3 5">Kuro-I</strain>
    </source>
</reference>
<sequence length="282" mass="30048">MAVAVPPGHVLVATDLSPRAGLALIRAAQLAHEHGARLTVLHVVPAEIVADMADPARRTVEAHLVEYLDSAPVDIAIRRGPAAGEIAAEAAEREVDLVVVGAHGADWPTDVLLGSTAENLVRMTPAPVLLVKQPTTAAYRTVILAVDMSPPAADSARLATRMTPTADHYLVHVCTVVGENLMRMYGVGDDQIETLRRTSTRQAREHIAQLTETLNPRPSQVKITSGHPRTRVLELCRSWAADLVVVGTGARSPMSYAVLGSVAQHVMRQTRADVLVVPAAEA</sequence>
<dbReference type="Proteomes" id="UP000516380">
    <property type="component" value="Chromosome"/>
</dbReference>
<reference evidence="4" key="1">
    <citation type="submission" date="2019-05" db="EMBL/GenBank/DDBJ databases">
        <authorList>
            <person name="Naeem R."/>
            <person name="Antony C."/>
            <person name="Guan Q."/>
        </authorList>
    </citation>
    <scope>NUCLEOTIDE SEQUENCE</scope>
    <source>
        <strain evidence="4">3</strain>
    </source>
</reference>
<comment type="similarity">
    <text evidence="1">Belongs to the universal stress protein A family.</text>
</comment>
<name>A0A653EX25_MYCKA</name>
<dbReference type="AlphaFoldDB" id="A0A653EX25"/>
<accession>A0A653EX25</accession>
<gene>
    <name evidence="4" type="ORF">BIN_B_03261</name>
    <name evidence="3" type="ORF">NIIDMKKI_27790</name>
</gene>
<dbReference type="PANTHER" id="PTHR46268">
    <property type="entry name" value="STRESS RESPONSE PROTEIN NHAX"/>
    <property type="match status" value="1"/>
</dbReference>
<proteinExistence type="inferred from homology"/>
<protein>
    <submittedName>
        <fullName evidence="4">Universal stress protein/MSMEI_3859</fullName>
    </submittedName>
</protein>
<evidence type="ECO:0000256" key="1">
    <source>
        <dbReference type="ARBA" id="ARBA00008791"/>
    </source>
</evidence>
<dbReference type="PANTHER" id="PTHR46268:SF6">
    <property type="entry name" value="UNIVERSAL STRESS PROTEIN UP12"/>
    <property type="match status" value="1"/>
</dbReference>
<dbReference type="Gene3D" id="3.40.50.620">
    <property type="entry name" value="HUPs"/>
    <property type="match status" value="2"/>
</dbReference>
<feature type="domain" description="UspA" evidence="2">
    <location>
        <begin position="9"/>
        <end position="132"/>
    </location>
</feature>